<comment type="caution">
    <text evidence="9">The sequence shown here is derived from an EMBL/GenBank/DDBJ whole genome shotgun (WGS) entry which is preliminary data.</text>
</comment>
<proteinExistence type="inferred from homology"/>
<evidence type="ECO:0000256" key="7">
    <source>
        <dbReference type="SAM" id="MobiDB-lite"/>
    </source>
</evidence>
<feature type="binding site" evidence="6">
    <location>
        <position position="187"/>
    </location>
    <ligand>
        <name>GTP</name>
        <dbReference type="ChEBI" id="CHEBI:37565"/>
    </ligand>
</feature>
<organism evidence="9 10">
    <name type="scientific">Halorubrum trueperi</name>
    <dbReference type="NCBI Taxonomy" id="2004704"/>
    <lineage>
        <taxon>Archaea</taxon>
        <taxon>Methanobacteriati</taxon>
        <taxon>Methanobacteriota</taxon>
        <taxon>Stenosarchaea group</taxon>
        <taxon>Halobacteria</taxon>
        <taxon>Halobacteriales</taxon>
        <taxon>Haloferacaceae</taxon>
        <taxon>Halorubrum</taxon>
    </lineage>
</organism>
<dbReference type="AlphaFoldDB" id="A0ABD5UIU5"/>
<feature type="binding site" evidence="6">
    <location>
        <position position="169"/>
    </location>
    <ligand>
        <name>GTP</name>
        <dbReference type="ChEBI" id="CHEBI:37565"/>
    </ligand>
</feature>
<dbReference type="InterPro" id="IPR032907">
    <property type="entry name" value="CetZ"/>
</dbReference>
<evidence type="ECO:0000256" key="3">
    <source>
        <dbReference type="ARBA" id="ARBA00022741"/>
    </source>
</evidence>
<feature type="binding site" evidence="6">
    <location>
        <begin position="10"/>
        <end position="14"/>
    </location>
    <ligand>
        <name>GTP</name>
        <dbReference type="ChEBI" id="CHEBI:37565"/>
    </ligand>
</feature>
<evidence type="ECO:0000256" key="6">
    <source>
        <dbReference type="HAMAP-Rule" id="MF_01946"/>
    </source>
</evidence>
<dbReference type="InterPro" id="IPR045061">
    <property type="entry name" value="FtsZ/CetZ"/>
</dbReference>
<dbReference type="PANTHER" id="PTHR30314">
    <property type="entry name" value="CELL DIVISION PROTEIN FTSZ-RELATED"/>
    <property type="match status" value="1"/>
</dbReference>
<keyword evidence="10" id="KW-1185">Reference proteome</keyword>
<dbReference type="InterPro" id="IPR003008">
    <property type="entry name" value="Tubulin_FtsZ_GTPase"/>
</dbReference>
<evidence type="ECO:0000256" key="1">
    <source>
        <dbReference type="ARBA" id="ARBA00006877"/>
    </source>
</evidence>
<dbReference type="InterPro" id="IPR036525">
    <property type="entry name" value="Tubulin/FtsZ_GTPase_sf"/>
</dbReference>
<dbReference type="SMART" id="SM00864">
    <property type="entry name" value="Tubulin"/>
    <property type="match status" value="1"/>
</dbReference>
<dbReference type="PANTHER" id="PTHR30314:SF10">
    <property type="entry name" value="TUBULIN-LIKE PROTEIN CETZ"/>
    <property type="match status" value="1"/>
</dbReference>
<dbReference type="InterPro" id="IPR037103">
    <property type="entry name" value="Tubulin/FtsZ-like_C"/>
</dbReference>
<keyword evidence="4 6" id="KW-0133">Cell shape</keyword>
<evidence type="ECO:0000256" key="5">
    <source>
        <dbReference type="ARBA" id="ARBA00023134"/>
    </source>
</evidence>
<comment type="similarity">
    <text evidence="1 6">Belongs to the CetZ family.</text>
</comment>
<comment type="function">
    <text evidence="6">Involved in cell shape control.</text>
</comment>
<dbReference type="GO" id="GO:0008360">
    <property type="term" value="P:regulation of cell shape"/>
    <property type="evidence" value="ECO:0007669"/>
    <property type="project" value="UniProtKB-UniRule"/>
</dbReference>
<dbReference type="Pfam" id="PF21011">
    <property type="entry name" value="CetZ_C"/>
    <property type="match status" value="1"/>
</dbReference>
<feature type="domain" description="Tubulin/FtsZ GTPase" evidence="8">
    <location>
        <begin position="2"/>
        <end position="195"/>
    </location>
</feature>
<dbReference type="InterPro" id="IPR017975">
    <property type="entry name" value="Tubulin_CS"/>
</dbReference>
<sequence>MKLAMIGFGQAGGKVVDKFLEYDKRTGSEIVRAAAAVNTAKADLMGLEHISEDQRVLIGQSRVKGHGVGADNELGAEIAEEDIDEVQGAIDSIPVHEVDAFLVVAGLGGGTGSGGAPVLAKHLKRIYTEPVYGLGILPGSDEGGIYTLNAARSFQTFVREVDNLMVFDNDAWRKTGESVQGGYAEINEEIVRRFGILFGAGEIQQGQEVAESVVDSSEIINTLSGGGVSTVGYAEEEVEERTSGGLLSRLRNDDGGDELDSAHTTNRITSLVRKAALGRLTLPCEIEGAERALLVLAGPPEYLNRKGIERGRKWLEEQTGSMEVRGGDYPYRGAGFVATVILLAGVTNVPRIKELQQVAIEAQDNLDEIREESDENLDDLVSDDGDELESLF</sequence>
<dbReference type="Pfam" id="PF00091">
    <property type="entry name" value="Tubulin"/>
    <property type="match status" value="1"/>
</dbReference>
<protein>
    <recommendedName>
        <fullName evidence="6">Tubulin-like protein CetZ</fullName>
    </recommendedName>
</protein>
<dbReference type="HAMAP" id="MF_01946">
    <property type="entry name" value="CetZ"/>
    <property type="match status" value="1"/>
</dbReference>
<reference evidence="9 10" key="1">
    <citation type="journal article" date="2019" name="Int. J. Syst. Evol. Microbiol.">
        <title>The Global Catalogue of Microorganisms (GCM) 10K type strain sequencing project: providing services to taxonomists for standard genome sequencing and annotation.</title>
        <authorList>
            <consortium name="The Broad Institute Genomics Platform"/>
            <consortium name="The Broad Institute Genome Sequencing Center for Infectious Disease"/>
            <person name="Wu L."/>
            <person name="Ma J."/>
        </authorList>
    </citation>
    <scope>NUCLEOTIDE SEQUENCE [LARGE SCALE GENOMIC DNA]</scope>
    <source>
        <strain evidence="9 10">Y73</strain>
    </source>
</reference>
<evidence type="ECO:0000313" key="9">
    <source>
        <dbReference type="EMBL" id="MFC6889073.1"/>
    </source>
</evidence>
<dbReference type="PROSITE" id="PS00227">
    <property type="entry name" value="TUBULIN"/>
    <property type="match status" value="1"/>
</dbReference>
<feature type="binding site" evidence="6">
    <location>
        <begin position="110"/>
        <end position="112"/>
    </location>
    <ligand>
        <name>GTP</name>
        <dbReference type="ChEBI" id="CHEBI:37565"/>
    </ligand>
</feature>
<feature type="region of interest" description="Disordered" evidence="7">
    <location>
        <begin position="370"/>
        <end position="392"/>
    </location>
</feature>
<comment type="subcellular location">
    <subcellularLocation>
        <location evidence="6">Cytoplasm</location>
    </subcellularLocation>
</comment>
<keyword evidence="2 6" id="KW-0963">Cytoplasm</keyword>
<dbReference type="FunFam" id="3.40.50.1440:FF:000051">
    <property type="entry name" value="Tubulin-like protein CetZ"/>
    <property type="match status" value="1"/>
</dbReference>
<feature type="binding site" evidence="6">
    <location>
        <position position="142"/>
    </location>
    <ligand>
        <name>GTP</name>
        <dbReference type="ChEBI" id="CHEBI:37565"/>
    </ligand>
</feature>
<keyword evidence="5 6" id="KW-0342">GTP-binding</keyword>
<dbReference type="RefSeq" id="WP_379767227.1">
    <property type="nucleotide sequence ID" value="NZ_JBHSXI010000009.1"/>
</dbReference>
<dbReference type="GO" id="GO:0005737">
    <property type="term" value="C:cytoplasm"/>
    <property type="evidence" value="ECO:0007669"/>
    <property type="project" value="UniProtKB-SubCell"/>
</dbReference>
<name>A0ABD5UIU5_9EURY</name>
<dbReference type="InterPro" id="IPR048737">
    <property type="entry name" value="CetZ_C"/>
</dbReference>
<dbReference type="CDD" id="cd02202">
    <property type="entry name" value="CetZ_tubulin-like"/>
    <property type="match status" value="1"/>
</dbReference>
<evidence type="ECO:0000256" key="4">
    <source>
        <dbReference type="ARBA" id="ARBA00022960"/>
    </source>
</evidence>
<dbReference type="EMBL" id="JBHSXI010000009">
    <property type="protein sequence ID" value="MFC6889073.1"/>
    <property type="molecule type" value="Genomic_DNA"/>
</dbReference>
<dbReference type="Gene3D" id="3.40.50.1440">
    <property type="entry name" value="Tubulin/FtsZ, GTPase domain"/>
    <property type="match status" value="1"/>
</dbReference>
<dbReference type="Gene3D" id="3.30.1330.20">
    <property type="entry name" value="Tubulin/FtsZ, C-terminal domain"/>
    <property type="match status" value="1"/>
</dbReference>
<evidence type="ECO:0000313" key="10">
    <source>
        <dbReference type="Proteomes" id="UP001596333"/>
    </source>
</evidence>
<accession>A0ABD5UIU5</accession>
<gene>
    <name evidence="6" type="primary">cetZ</name>
    <name evidence="9" type="ORF">ACFQEY_08610</name>
</gene>
<evidence type="ECO:0000259" key="8">
    <source>
        <dbReference type="SMART" id="SM00864"/>
    </source>
</evidence>
<keyword evidence="3 6" id="KW-0547">Nucleotide-binding</keyword>
<dbReference type="Proteomes" id="UP001596333">
    <property type="component" value="Unassembled WGS sequence"/>
</dbReference>
<dbReference type="SUPFAM" id="SSF52490">
    <property type="entry name" value="Tubulin nucleotide-binding domain-like"/>
    <property type="match status" value="1"/>
</dbReference>
<dbReference type="GO" id="GO:0005525">
    <property type="term" value="F:GTP binding"/>
    <property type="evidence" value="ECO:0007669"/>
    <property type="project" value="UniProtKB-UniRule"/>
</dbReference>
<evidence type="ECO:0000256" key="2">
    <source>
        <dbReference type="ARBA" id="ARBA00022490"/>
    </source>
</evidence>